<dbReference type="EMBL" id="CACTIH010001810">
    <property type="protein sequence ID" value="CAA2963516.1"/>
    <property type="molecule type" value="Genomic_DNA"/>
</dbReference>
<keyword evidence="3" id="KW-1185">Reference proteome</keyword>
<protein>
    <submittedName>
        <fullName evidence="2">Uncharacterized protein</fullName>
    </submittedName>
</protein>
<accession>A0A8S0Q7S4</accession>
<dbReference type="Proteomes" id="UP000594638">
    <property type="component" value="Unassembled WGS sequence"/>
</dbReference>
<dbReference type="AlphaFoldDB" id="A0A8S0Q7S4"/>
<organism evidence="2 3">
    <name type="scientific">Olea europaea subsp. europaea</name>
    <dbReference type="NCBI Taxonomy" id="158383"/>
    <lineage>
        <taxon>Eukaryota</taxon>
        <taxon>Viridiplantae</taxon>
        <taxon>Streptophyta</taxon>
        <taxon>Embryophyta</taxon>
        <taxon>Tracheophyta</taxon>
        <taxon>Spermatophyta</taxon>
        <taxon>Magnoliopsida</taxon>
        <taxon>eudicotyledons</taxon>
        <taxon>Gunneridae</taxon>
        <taxon>Pentapetalae</taxon>
        <taxon>asterids</taxon>
        <taxon>lamiids</taxon>
        <taxon>Lamiales</taxon>
        <taxon>Oleaceae</taxon>
        <taxon>Oleeae</taxon>
        <taxon>Olea</taxon>
    </lineage>
</organism>
<evidence type="ECO:0000313" key="2">
    <source>
        <dbReference type="EMBL" id="CAA2963516.1"/>
    </source>
</evidence>
<name>A0A8S0Q7S4_OLEEU</name>
<proteinExistence type="predicted"/>
<dbReference type="Gramene" id="OE9A119273T1">
    <property type="protein sequence ID" value="OE9A119273C1"/>
    <property type="gene ID" value="OE9A119273"/>
</dbReference>
<gene>
    <name evidence="2" type="ORF">OLEA9_A119273</name>
</gene>
<reference evidence="2 3" key="1">
    <citation type="submission" date="2019-12" db="EMBL/GenBank/DDBJ databases">
        <authorList>
            <person name="Alioto T."/>
            <person name="Alioto T."/>
            <person name="Gomez Garrido J."/>
        </authorList>
    </citation>
    <scope>NUCLEOTIDE SEQUENCE [LARGE SCALE GENOMIC DNA]</scope>
</reference>
<evidence type="ECO:0000313" key="3">
    <source>
        <dbReference type="Proteomes" id="UP000594638"/>
    </source>
</evidence>
<evidence type="ECO:0000256" key="1">
    <source>
        <dbReference type="SAM" id="MobiDB-lite"/>
    </source>
</evidence>
<sequence>MEDETTDEQPTAFTSLTEIRGEMAGQKRVRLGSSGNENLNIGTSQNTENHEFERRTQVGVSYKNKLMDAINPMGSEVEDEGQVENDGIIQFKFFLLSLYLKRKKMVEKVELEYVMMGRQGKEQTHMDSVIVLVRDVGGNKEVADLGSDAM</sequence>
<comment type="caution">
    <text evidence="2">The sequence shown here is derived from an EMBL/GenBank/DDBJ whole genome shotgun (WGS) entry which is preliminary data.</text>
</comment>
<feature type="compositionally biased region" description="Polar residues" evidence="1">
    <location>
        <begin position="33"/>
        <end position="47"/>
    </location>
</feature>
<feature type="region of interest" description="Disordered" evidence="1">
    <location>
        <begin position="32"/>
        <end position="51"/>
    </location>
</feature>